<dbReference type="NCBIfam" id="TIGR02595">
    <property type="entry name" value="PEP_CTERM"/>
    <property type="match status" value="1"/>
</dbReference>
<sequence>MTNKLANLALVAVTTGLGLTMVQVSPAQAADFAYFTFSFDSVYGELSFNNTLLTGIGIETASLSQLSSQSGFNFFADPYYLTPPFSSFRTDHPEYYAFLLSEGNPVFTFDSGYLAGIEFDASLNIDDRELSGIDPSNPGEYLGFAGGSNLSLLGDSYEASLSGVGFFVSTKSYNGTHELIVVDTQNSDSGLISFYTNDPIEAVPEPLTIIGTGTALGFGTFFKKTRDKKLKK</sequence>
<dbReference type="EMBL" id="CP002198">
    <property type="protein sequence ID" value="ADN16783.1"/>
    <property type="molecule type" value="Genomic_DNA"/>
</dbReference>
<dbReference type="KEGG" id="cyj:Cyan7822_4892"/>
<dbReference type="AlphaFoldDB" id="E0UH69"/>
<proteinExistence type="predicted"/>
<evidence type="ECO:0000313" key="2">
    <source>
        <dbReference type="EMBL" id="ADN16783.1"/>
    </source>
</evidence>
<feature type="chain" id="PRO_5003141338" description="PEP-CTERM protein-sorting domain-containing protein" evidence="1">
    <location>
        <begin position="30"/>
        <end position="232"/>
    </location>
</feature>
<protein>
    <recommendedName>
        <fullName evidence="4">PEP-CTERM protein-sorting domain-containing protein</fullName>
    </recommendedName>
</protein>
<keyword evidence="3" id="KW-1185">Reference proteome</keyword>
<keyword evidence="1" id="KW-0732">Signal</keyword>
<dbReference type="InterPro" id="IPR026374">
    <property type="entry name" value="Cyano_PEP"/>
</dbReference>
<organism evidence="2 3">
    <name type="scientific">Gloeothece verrucosa (strain PCC 7822)</name>
    <name type="common">Cyanothece sp. (strain PCC 7822)</name>
    <dbReference type="NCBI Taxonomy" id="497965"/>
    <lineage>
        <taxon>Bacteria</taxon>
        <taxon>Bacillati</taxon>
        <taxon>Cyanobacteriota</taxon>
        <taxon>Cyanophyceae</taxon>
        <taxon>Oscillatoriophycideae</taxon>
        <taxon>Chroococcales</taxon>
        <taxon>Aphanothecaceae</taxon>
        <taxon>Gloeothece</taxon>
        <taxon>Gloeothece verrucosa</taxon>
    </lineage>
</organism>
<evidence type="ECO:0008006" key="4">
    <source>
        <dbReference type="Google" id="ProtNLM"/>
    </source>
</evidence>
<dbReference type="HOGENOM" id="CLU_1169127_0_0_3"/>
<dbReference type="STRING" id="497965.Cyan7822_4892"/>
<feature type="signal peptide" evidence="1">
    <location>
        <begin position="1"/>
        <end position="29"/>
    </location>
</feature>
<name>E0UH69_GLOV7</name>
<dbReference type="RefSeq" id="WP_013324821.1">
    <property type="nucleotide sequence ID" value="NC_014501.1"/>
</dbReference>
<reference evidence="3" key="1">
    <citation type="journal article" date="2011" name="MBio">
        <title>Novel metabolic attributes of the genus Cyanothece, comprising a group of unicellular nitrogen-fixing Cyanobacteria.</title>
        <authorList>
            <person name="Bandyopadhyay A."/>
            <person name="Elvitigala T."/>
            <person name="Welsh E."/>
            <person name="Stockel J."/>
            <person name="Liberton M."/>
            <person name="Min H."/>
            <person name="Sherman L.A."/>
            <person name="Pakrasi H.B."/>
        </authorList>
    </citation>
    <scope>NUCLEOTIDE SEQUENCE [LARGE SCALE GENOMIC DNA]</scope>
    <source>
        <strain evidence="3">PCC 7822</strain>
    </source>
</reference>
<dbReference type="Proteomes" id="UP000008206">
    <property type="component" value="Chromosome"/>
</dbReference>
<evidence type="ECO:0000313" key="3">
    <source>
        <dbReference type="Proteomes" id="UP000008206"/>
    </source>
</evidence>
<dbReference type="InterPro" id="IPR013424">
    <property type="entry name" value="Ice-binding_C"/>
</dbReference>
<dbReference type="NCBIfam" id="TIGR04155">
    <property type="entry name" value="cyano_PEP"/>
    <property type="match status" value="1"/>
</dbReference>
<gene>
    <name evidence="2" type="ordered locus">Cyan7822_4892</name>
</gene>
<evidence type="ECO:0000256" key="1">
    <source>
        <dbReference type="SAM" id="SignalP"/>
    </source>
</evidence>
<accession>E0UH69</accession>